<dbReference type="PANTHER" id="PTHR43133:SF51">
    <property type="entry name" value="RNA POLYMERASE SIGMA FACTOR"/>
    <property type="match status" value="1"/>
</dbReference>
<evidence type="ECO:0000259" key="6">
    <source>
        <dbReference type="Pfam" id="PF08281"/>
    </source>
</evidence>
<evidence type="ECO:0000256" key="4">
    <source>
        <dbReference type="ARBA" id="ARBA00023163"/>
    </source>
</evidence>
<dbReference type="Gene3D" id="1.10.10.10">
    <property type="entry name" value="Winged helix-like DNA-binding domain superfamily/Winged helix DNA-binding domain"/>
    <property type="match status" value="1"/>
</dbReference>
<comment type="caution">
    <text evidence="7">The sequence shown here is derived from an EMBL/GenBank/DDBJ whole genome shotgun (WGS) entry which is preliminary data.</text>
</comment>
<dbReference type="SUPFAM" id="SSF88946">
    <property type="entry name" value="Sigma2 domain of RNA polymerase sigma factors"/>
    <property type="match status" value="1"/>
</dbReference>
<dbReference type="GO" id="GO:0016987">
    <property type="term" value="F:sigma factor activity"/>
    <property type="evidence" value="ECO:0007669"/>
    <property type="project" value="UniProtKB-KW"/>
</dbReference>
<proteinExistence type="inferred from homology"/>
<accession>A0A150WEQ4</accession>
<dbReference type="GO" id="GO:0006352">
    <property type="term" value="P:DNA-templated transcription initiation"/>
    <property type="evidence" value="ECO:0007669"/>
    <property type="project" value="InterPro"/>
</dbReference>
<keyword evidence="4" id="KW-0804">Transcription</keyword>
<dbReference type="Gene3D" id="1.10.1740.10">
    <property type="match status" value="1"/>
</dbReference>
<dbReference type="RefSeq" id="WP_061836477.1">
    <property type="nucleotide sequence ID" value="NZ_LUKE01000006.1"/>
</dbReference>
<reference evidence="7 8" key="1">
    <citation type="submission" date="2016-03" db="EMBL/GenBank/DDBJ databases">
        <authorList>
            <person name="Ploux O."/>
        </authorList>
    </citation>
    <scope>NUCLEOTIDE SEQUENCE [LARGE SCALE GENOMIC DNA]</scope>
    <source>
        <strain evidence="7 8">R0</strain>
    </source>
</reference>
<name>A0A150WEQ4_BDEBC</name>
<evidence type="ECO:0000313" key="7">
    <source>
        <dbReference type="EMBL" id="KYG61395.1"/>
    </source>
</evidence>
<evidence type="ECO:0000313" key="8">
    <source>
        <dbReference type="Proteomes" id="UP000075320"/>
    </source>
</evidence>
<dbReference type="InterPro" id="IPR036388">
    <property type="entry name" value="WH-like_DNA-bd_sf"/>
</dbReference>
<keyword evidence="8" id="KW-1185">Reference proteome</keyword>
<comment type="similarity">
    <text evidence="1">Belongs to the sigma-70 factor family. ECF subfamily.</text>
</comment>
<evidence type="ECO:0000256" key="3">
    <source>
        <dbReference type="ARBA" id="ARBA00023082"/>
    </source>
</evidence>
<dbReference type="Proteomes" id="UP000075320">
    <property type="component" value="Unassembled WGS sequence"/>
</dbReference>
<dbReference type="InterPro" id="IPR039425">
    <property type="entry name" value="RNA_pol_sigma-70-like"/>
</dbReference>
<dbReference type="InterPro" id="IPR014284">
    <property type="entry name" value="RNA_pol_sigma-70_dom"/>
</dbReference>
<evidence type="ECO:0000256" key="2">
    <source>
        <dbReference type="ARBA" id="ARBA00023015"/>
    </source>
</evidence>
<dbReference type="CDD" id="cd06171">
    <property type="entry name" value="Sigma70_r4"/>
    <property type="match status" value="1"/>
</dbReference>
<dbReference type="NCBIfam" id="TIGR02937">
    <property type="entry name" value="sigma70-ECF"/>
    <property type="match status" value="1"/>
</dbReference>
<dbReference type="GO" id="GO:0003677">
    <property type="term" value="F:DNA binding"/>
    <property type="evidence" value="ECO:0007669"/>
    <property type="project" value="InterPro"/>
</dbReference>
<sequence length="163" mass="18943">MSLHSPEEFKKFYEEHAPKVRGMLFRLVGEQSLSDLTQEAFLKAWEHRDKFRGDAEASTWLYRISYNCAVDYLRKNRNKQMPADVEVSATSQEEELSGREIVDLLLRSLDIEQRAVVILFYFEDQGIKEISESLSIPEGTVKSRLNHARQKMNEFLTKKGVAQ</sequence>
<dbReference type="Pfam" id="PF08281">
    <property type="entry name" value="Sigma70_r4_2"/>
    <property type="match status" value="1"/>
</dbReference>
<keyword evidence="3" id="KW-0731">Sigma factor</keyword>
<evidence type="ECO:0000259" key="5">
    <source>
        <dbReference type="Pfam" id="PF04542"/>
    </source>
</evidence>
<dbReference type="Pfam" id="PF04542">
    <property type="entry name" value="Sigma70_r2"/>
    <property type="match status" value="1"/>
</dbReference>
<feature type="domain" description="RNA polymerase sigma-70 region 2" evidence="5">
    <location>
        <begin position="12"/>
        <end position="77"/>
    </location>
</feature>
<dbReference type="SUPFAM" id="SSF88659">
    <property type="entry name" value="Sigma3 and sigma4 domains of RNA polymerase sigma factors"/>
    <property type="match status" value="1"/>
</dbReference>
<dbReference type="InterPro" id="IPR007627">
    <property type="entry name" value="RNA_pol_sigma70_r2"/>
</dbReference>
<dbReference type="AlphaFoldDB" id="A0A150WEQ4"/>
<keyword evidence="2" id="KW-0805">Transcription regulation</keyword>
<dbReference type="InterPro" id="IPR013325">
    <property type="entry name" value="RNA_pol_sigma_r2"/>
</dbReference>
<dbReference type="EMBL" id="LUKE01000006">
    <property type="protein sequence ID" value="KYG61395.1"/>
    <property type="molecule type" value="Genomic_DNA"/>
</dbReference>
<feature type="domain" description="RNA polymerase sigma factor 70 region 4 type 2" evidence="6">
    <location>
        <begin position="100"/>
        <end position="152"/>
    </location>
</feature>
<protein>
    <submittedName>
        <fullName evidence="7">RNA polymerase subunit sigma</fullName>
    </submittedName>
</protein>
<organism evidence="7 8">
    <name type="scientific">Bdellovibrio bacteriovorus</name>
    <dbReference type="NCBI Taxonomy" id="959"/>
    <lineage>
        <taxon>Bacteria</taxon>
        <taxon>Pseudomonadati</taxon>
        <taxon>Bdellovibrionota</taxon>
        <taxon>Bdellovibrionia</taxon>
        <taxon>Bdellovibrionales</taxon>
        <taxon>Pseudobdellovibrionaceae</taxon>
        <taxon>Bdellovibrio</taxon>
    </lineage>
</organism>
<gene>
    <name evidence="7" type="ORF">AZI86_16915</name>
</gene>
<evidence type="ECO:0000256" key="1">
    <source>
        <dbReference type="ARBA" id="ARBA00010641"/>
    </source>
</evidence>
<dbReference type="InterPro" id="IPR013324">
    <property type="entry name" value="RNA_pol_sigma_r3/r4-like"/>
</dbReference>
<dbReference type="PANTHER" id="PTHR43133">
    <property type="entry name" value="RNA POLYMERASE ECF-TYPE SIGMA FACTO"/>
    <property type="match status" value="1"/>
</dbReference>
<dbReference type="InterPro" id="IPR013249">
    <property type="entry name" value="RNA_pol_sigma70_r4_t2"/>
</dbReference>